<feature type="region of interest" description="Disordered" evidence="1">
    <location>
        <begin position="252"/>
        <end position="273"/>
    </location>
</feature>
<evidence type="ECO:0000313" key="5">
    <source>
        <dbReference type="EMBL" id="PZN71323.1"/>
    </source>
</evidence>
<feature type="region of interest" description="Disordered" evidence="1">
    <location>
        <begin position="515"/>
        <end position="582"/>
    </location>
</feature>
<reference evidence="5 6" key="1">
    <citation type="journal article" date="2018" name="Aquat. Microb. Ecol.">
        <title>Gammaproteobacterial methanotrophs dominate.</title>
        <authorList>
            <person name="Rissanen A.J."/>
            <person name="Saarenheimo J."/>
            <person name="Tiirola M."/>
            <person name="Peura S."/>
            <person name="Aalto S.L."/>
            <person name="Karvinen A."/>
            <person name="Nykanen H."/>
        </authorList>
    </citation>
    <scope>NUCLEOTIDE SEQUENCE [LARGE SCALE GENOMIC DNA]</scope>
    <source>
        <strain evidence="5">AMbin10</strain>
    </source>
</reference>
<name>A0A2W4QH47_9GAMM</name>
<evidence type="ECO:0000259" key="3">
    <source>
        <dbReference type="Pfam" id="PF18821"/>
    </source>
</evidence>
<dbReference type="Pfam" id="PF18821">
    <property type="entry name" value="LPD7"/>
    <property type="match status" value="1"/>
</dbReference>
<feature type="domain" description="TraI-like middle" evidence="4">
    <location>
        <begin position="169"/>
        <end position="255"/>
    </location>
</feature>
<dbReference type="InterPro" id="IPR049751">
    <property type="entry name" value="TraI/MobA_relaxases"/>
</dbReference>
<evidence type="ECO:0000256" key="1">
    <source>
        <dbReference type="SAM" id="MobiDB-lite"/>
    </source>
</evidence>
<evidence type="ECO:0000259" key="4">
    <source>
        <dbReference type="Pfam" id="PF22863"/>
    </source>
</evidence>
<evidence type="ECO:0000259" key="2">
    <source>
        <dbReference type="Pfam" id="PF03432"/>
    </source>
</evidence>
<feature type="compositionally biased region" description="Basic and acidic residues" evidence="1">
    <location>
        <begin position="517"/>
        <end position="535"/>
    </location>
</feature>
<dbReference type="InterPro" id="IPR054462">
    <property type="entry name" value="TraI_M"/>
</dbReference>
<dbReference type="AlphaFoldDB" id="A0A2W4QH47"/>
<dbReference type="InterPro" id="IPR040677">
    <property type="entry name" value="LPD7"/>
</dbReference>
<feature type="compositionally biased region" description="Polar residues" evidence="1">
    <location>
        <begin position="256"/>
        <end position="266"/>
    </location>
</feature>
<feature type="compositionally biased region" description="Gly residues" evidence="1">
    <location>
        <begin position="554"/>
        <end position="563"/>
    </location>
</feature>
<accession>A0A2W4QH47</accession>
<gene>
    <name evidence="5" type="ORF">DM484_26585</name>
</gene>
<evidence type="ECO:0000313" key="6">
    <source>
        <dbReference type="Proteomes" id="UP000249396"/>
    </source>
</evidence>
<feature type="domain" description="Large polyvalent protein-associated" evidence="3">
    <location>
        <begin position="426"/>
        <end position="511"/>
    </location>
</feature>
<dbReference type="Pfam" id="PF22863">
    <property type="entry name" value="TraI_middle"/>
    <property type="match status" value="1"/>
</dbReference>
<dbReference type="EMBL" id="QJPH01000526">
    <property type="protein sequence ID" value="PZN71323.1"/>
    <property type="molecule type" value="Genomic_DNA"/>
</dbReference>
<feature type="domain" description="MobA/VirD2-like nuclease" evidence="2">
    <location>
        <begin position="26"/>
        <end position="154"/>
    </location>
</feature>
<comment type="caution">
    <text evidence="5">The sequence shown here is derived from an EMBL/GenBank/DDBJ whole genome shotgun (WGS) entry which is preliminary data.</text>
</comment>
<dbReference type="NCBIfam" id="NF041893">
    <property type="entry name" value="TraI_MobP_relax"/>
    <property type="match status" value="1"/>
</dbReference>
<dbReference type="InterPro" id="IPR005094">
    <property type="entry name" value="Endonuclease_MobA/VirD2"/>
</dbReference>
<proteinExistence type="predicted"/>
<dbReference type="Pfam" id="PF03432">
    <property type="entry name" value="Relaxase"/>
    <property type="match status" value="1"/>
</dbReference>
<sequence>MIAKRVAINSNRKSNFAGLVEYMVDTKNKNERVEAVRISNCHSDNPQWASQEAMATQALNTRAKTDKSYHLILSFRAGESPSKEVLNAIEDRICDGLGYTGHQRVSAVHNDTDNLHIHIAINKIHPERHTIHEPYYDKKALGDLCEKLEVEYGLERDNHKTRQNEASWTKANDMERLAGVESLTGWIKRECLDSLKHSKSCDEVHKVLAENGLVLQVRGNGLVITNQDGIAVKASSIARELSRAGLEARLGPFDRSGQSPAQTASAKQYAKQPVRQRIDTTELYAKYKAEQNTIASLRTVELAQARDRKNRQIEAAKSAGRVKRSTIKLMGGGFGKKLLYGLSSRSMKGEFERINEQYRRERQDINDRLGKRQTWVDWLNLKATGGDKEALAALRARPNAGQPFTGSTLNGKKGGKEVLGAGRPDGITKQGTLIYRVGKTAIRDDGDRFKVSSGATQDGIEAALRMAMQRYGDRLTVNGTAAFKEQVARAAVAARLSITFDDAALESRRKTLLTDSMKGKANDNDTERGRTDSRRHGGAGPDRAGTGPIRGLAGLAGGPGATGGDTRKPDIGRVGRKPPPEMRLSILFDGQFSS</sequence>
<dbReference type="Proteomes" id="UP000249396">
    <property type="component" value="Unassembled WGS sequence"/>
</dbReference>
<protein>
    <submittedName>
        <fullName evidence="5">Conjugal transfer protein TraI</fullName>
    </submittedName>
</protein>
<organism evidence="5 6">
    <name type="scientific">Candidatus Methylumidiphilus alinenensis</name>
    <dbReference type="NCBI Taxonomy" id="2202197"/>
    <lineage>
        <taxon>Bacteria</taxon>
        <taxon>Pseudomonadati</taxon>
        <taxon>Pseudomonadota</taxon>
        <taxon>Gammaproteobacteria</taxon>
        <taxon>Methylococcales</taxon>
        <taxon>Candidatus Methylumidiphilus</taxon>
    </lineage>
</organism>